<feature type="transmembrane region" description="Helical" evidence="2">
    <location>
        <begin position="226"/>
        <end position="246"/>
    </location>
</feature>
<dbReference type="EMBL" id="JASJUT010000008">
    <property type="protein sequence ID" value="MDK2596971.1"/>
    <property type="molecule type" value="Genomic_DNA"/>
</dbReference>
<keyword evidence="4" id="KW-1185">Reference proteome</keyword>
<dbReference type="RefSeq" id="WP_211008349.1">
    <property type="nucleotide sequence ID" value="NZ_JASJUT010000008.1"/>
</dbReference>
<feature type="transmembrane region" description="Helical" evidence="2">
    <location>
        <begin position="258"/>
        <end position="283"/>
    </location>
</feature>
<accession>A0ABT7EPI8</accession>
<evidence type="ECO:0000256" key="1">
    <source>
        <dbReference type="SAM" id="MobiDB-lite"/>
    </source>
</evidence>
<dbReference type="Proteomes" id="UP001231915">
    <property type="component" value="Unassembled WGS sequence"/>
</dbReference>
<feature type="transmembrane region" description="Helical" evidence="2">
    <location>
        <begin position="157"/>
        <end position="178"/>
    </location>
</feature>
<evidence type="ECO:0000313" key="4">
    <source>
        <dbReference type="Proteomes" id="UP001231915"/>
    </source>
</evidence>
<feature type="transmembrane region" description="Helical" evidence="2">
    <location>
        <begin position="190"/>
        <end position="211"/>
    </location>
</feature>
<keyword evidence="2" id="KW-1133">Transmembrane helix</keyword>
<keyword evidence="2" id="KW-0812">Transmembrane</keyword>
<sequence length="293" mass="32790">MENTSLNISSNASQSPTVQGSKASSKRANQWLKYSTTFWFLAVLAGQWFFFYYIIAFYGFSVINNNMEIWNVWEVFGKTPYKAGDFAGNAAFAAHAIGAGVVAFGGALQLMPQMRRYFPKFHKINGYLYLLTVFALSISGFYLVWIRDQHPITLDGIGTSINGILILTFTYFCAKTAIKKDIRNHKKWAIRLFLVSNAQWILRIGVFSYLITGTTMGLAPAFGDPFFPMWTFGCFVVPLAMAELYFFASETQNQKVKWLAAGCLCVLTLLMLVGIVGFTPFLLKVMSGDAISI</sequence>
<feature type="transmembrane region" description="Helical" evidence="2">
    <location>
        <begin position="127"/>
        <end position="145"/>
    </location>
</feature>
<feature type="transmembrane region" description="Helical" evidence="2">
    <location>
        <begin position="37"/>
        <end position="60"/>
    </location>
</feature>
<comment type="caution">
    <text evidence="3">The sequence shown here is derived from an EMBL/GenBank/DDBJ whole genome shotgun (WGS) entry which is preliminary data.</text>
</comment>
<proteinExistence type="predicted"/>
<keyword evidence="2" id="KW-0472">Membrane</keyword>
<dbReference type="InterPro" id="IPR018750">
    <property type="entry name" value="DUF2306_membrane"/>
</dbReference>
<evidence type="ECO:0000256" key="2">
    <source>
        <dbReference type="SAM" id="Phobius"/>
    </source>
</evidence>
<organism evidence="3 4">
    <name type="scientific">Pseudoalteromonas obscura</name>
    <dbReference type="NCBI Taxonomy" id="3048491"/>
    <lineage>
        <taxon>Bacteria</taxon>
        <taxon>Pseudomonadati</taxon>
        <taxon>Pseudomonadota</taxon>
        <taxon>Gammaproteobacteria</taxon>
        <taxon>Alteromonadales</taxon>
        <taxon>Pseudoalteromonadaceae</taxon>
        <taxon>Pseudoalteromonas</taxon>
    </lineage>
</organism>
<evidence type="ECO:0000313" key="3">
    <source>
        <dbReference type="EMBL" id="MDK2596971.1"/>
    </source>
</evidence>
<protein>
    <submittedName>
        <fullName evidence="3">DUF2306 domain-containing protein</fullName>
    </submittedName>
</protein>
<feature type="transmembrane region" description="Helical" evidence="2">
    <location>
        <begin position="86"/>
        <end position="107"/>
    </location>
</feature>
<dbReference type="Pfam" id="PF10067">
    <property type="entry name" value="DUF2306"/>
    <property type="match status" value="1"/>
</dbReference>
<name>A0ABT7EPI8_9GAMM</name>
<gene>
    <name evidence="3" type="ORF">QNM18_18115</name>
</gene>
<reference evidence="3 4" key="1">
    <citation type="submission" date="2023-05" db="EMBL/GenBank/DDBJ databases">
        <title>Pseudoalteromonas ardens sp. nov., Pseudoalteromonas obscura sp. nov., and Pseudoalteromonas umbrosa sp. nov., isolated from the coral Montipora capitata.</title>
        <authorList>
            <person name="Thomas E.M."/>
            <person name="Smith E.M."/>
            <person name="Papke E."/>
            <person name="Shlafstein M.D."/>
            <person name="Oline D.K."/>
            <person name="Videau P."/>
            <person name="Saw J.H."/>
            <person name="Strangman W.K."/>
            <person name="Ushijima B."/>
        </authorList>
    </citation>
    <scope>NUCLEOTIDE SEQUENCE [LARGE SCALE GENOMIC DNA]</scope>
    <source>
        <strain evidence="3 4">P94</strain>
    </source>
</reference>
<feature type="region of interest" description="Disordered" evidence="1">
    <location>
        <begin position="1"/>
        <end position="21"/>
    </location>
</feature>